<evidence type="ECO:0000256" key="2">
    <source>
        <dbReference type="SAM" id="MobiDB-lite"/>
    </source>
</evidence>
<organism evidence="4 5">
    <name type="scientific">Trichuris suis</name>
    <name type="common">pig whipworm</name>
    <dbReference type="NCBI Taxonomy" id="68888"/>
    <lineage>
        <taxon>Eukaryota</taxon>
        <taxon>Metazoa</taxon>
        <taxon>Ecdysozoa</taxon>
        <taxon>Nematoda</taxon>
        <taxon>Enoplea</taxon>
        <taxon>Dorylaimia</taxon>
        <taxon>Trichinellida</taxon>
        <taxon>Trichuridae</taxon>
        <taxon>Trichuris</taxon>
    </lineage>
</organism>
<dbReference type="InterPro" id="IPR001254">
    <property type="entry name" value="Trypsin_dom"/>
</dbReference>
<feature type="compositionally biased region" description="Low complexity" evidence="2">
    <location>
        <begin position="59"/>
        <end position="70"/>
    </location>
</feature>
<name>A0A085LT63_9BILA</name>
<dbReference type="GO" id="GO:0006508">
    <property type="term" value="P:proteolysis"/>
    <property type="evidence" value="ECO:0007669"/>
    <property type="project" value="InterPro"/>
</dbReference>
<dbReference type="InterPro" id="IPR043504">
    <property type="entry name" value="Peptidase_S1_PA_chymotrypsin"/>
</dbReference>
<protein>
    <recommendedName>
        <fullName evidence="3">Peptidase S1 domain-containing protein</fullName>
    </recommendedName>
</protein>
<dbReference type="PANTHER" id="PTHR24250">
    <property type="entry name" value="CHYMOTRYPSIN-RELATED"/>
    <property type="match status" value="1"/>
</dbReference>
<keyword evidence="5" id="KW-1185">Reference proteome</keyword>
<evidence type="ECO:0000259" key="3">
    <source>
        <dbReference type="PROSITE" id="PS50240"/>
    </source>
</evidence>
<dbReference type="PROSITE" id="PS50240">
    <property type="entry name" value="TRYPSIN_DOM"/>
    <property type="match status" value="1"/>
</dbReference>
<feature type="region of interest" description="Disordered" evidence="2">
    <location>
        <begin position="442"/>
        <end position="465"/>
    </location>
</feature>
<reference evidence="4 5" key="1">
    <citation type="journal article" date="2014" name="Nat. Genet.">
        <title>Genome and transcriptome of the porcine whipworm Trichuris suis.</title>
        <authorList>
            <person name="Jex A.R."/>
            <person name="Nejsum P."/>
            <person name="Schwarz E.M."/>
            <person name="Hu L."/>
            <person name="Young N.D."/>
            <person name="Hall R.S."/>
            <person name="Korhonen P.K."/>
            <person name="Liao S."/>
            <person name="Thamsborg S."/>
            <person name="Xia J."/>
            <person name="Xu P."/>
            <person name="Wang S."/>
            <person name="Scheerlinck J.P."/>
            <person name="Hofmann A."/>
            <person name="Sternberg P.W."/>
            <person name="Wang J."/>
            <person name="Gasser R.B."/>
        </authorList>
    </citation>
    <scope>NUCLEOTIDE SEQUENCE [LARGE SCALE GENOMIC DNA]</scope>
    <source>
        <strain evidence="4">DCEP-RM93M</strain>
    </source>
</reference>
<feature type="compositionally biased region" description="Acidic residues" evidence="2">
    <location>
        <begin position="454"/>
        <end position="465"/>
    </location>
</feature>
<dbReference type="Pfam" id="PF00089">
    <property type="entry name" value="Trypsin"/>
    <property type="match status" value="1"/>
</dbReference>
<accession>A0A085LT63</accession>
<dbReference type="GO" id="GO:0004252">
    <property type="term" value="F:serine-type endopeptidase activity"/>
    <property type="evidence" value="ECO:0007669"/>
    <property type="project" value="InterPro"/>
</dbReference>
<dbReference type="Proteomes" id="UP000030764">
    <property type="component" value="Unassembled WGS sequence"/>
</dbReference>
<dbReference type="EMBL" id="KL363301">
    <property type="protein sequence ID" value="KFD48159.1"/>
    <property type="molecule type" value="Genomic_DNA"/>
</dbReference>
<evidence type="ECO:0000313" key="5">
    <source>
        <dbReference type="Proteomes" id="UP000030764"/>
    </source>
</evidence>
<keyword evidence="1" id="KW-1015">Disulfide bond</keyword>
<dbReference type="PANTHER" id="PTHR24250:SF27">
    <property type="entry name" value="ELASTASE 2 LIKE"/>
    <property type="match status" value="1"/>
</dbReference>
<dbReference type="Gene3D" id="2.40.10.10">
    <property type="entry name" value="Trypsin-like serine proteases"/>
    <property type="match status" value="1"/>
</dbReference>
<dbReference type="SUPFAM" id="SSF50494">
    <property type="entry name" value="Trypsin-like serine proteases"/>
    <property type="match status" value="1"/>
</dbReference>
<evidence type="ECO:0000256" key="1">
    <source>
        <dbReference type="ARBA" id="ARBA00023157"/>
    </source>
</evidence>
<dbReference type="InterPro" id="IPR009003">
    <property type="entry name" value="Peptidase_S1_PA"/>
</dbReference>
<evidence type="ECO:0000313" key="4">
    <source>
        <dbReference type="EMBL" id="KFD48159.1"/>
    </source>
</evidence>
<gene>
    <name evidence="4" type="ORF">M513_10945</name>
</gene>
<feature type="domain" description="Peptidase S1" evidence="3">
    <location>
        <begin position="210"/>
        <end position="439"/>
    </location>
</feature>
<feature type="region of interest" description="Disordered" evidence="2">
    <location>
        <begin position="54"/>
        <end position="100"/>
    </location>
</feature>
<feature type="compositionally biased region" description="Acidic residues" evidence="2">
    <location>
        <begin position="83"/>
        <end position="93"/>
    </location>
</feature>
<sequence length="798" mass="90313">MLQRMLVNKAQWCFCCCCPLAEVYRLLKQTSNFQKLLDIRHIFQKSVNNIEEAVEDADSTSSEKSNESQSYLEENSYEHGKPEEDEEETDQAEEFAVKDQQQKATSLPIVPSFVISQHEGMLKDRYAGMNFGTSRHCPIDGELKQDDRCLLFPVKIGYGSGAIVPSTKGHFSIKAKNVSDNVKYANVECGNPGQFNVSMDSYFYAGVPMPWDVIIMHRRKPYRGAMQCLGVIVQLEKDQHHSNESRHVITSSNCLDYNDNYLTRKRKFKFHHMMVAAKLSGRKGAHRGLFKTKVVEAFLLDDIYSDMPTVILKLEKPITFGKNAQPVCLATEVVPIYPEYCYVTGYMTTRRRVREYHALLDRSFPCSGYDHEEVEGYGVCATKQKLKNVNHVGGPLVCAANGVAFLYGVFVNEFDAIGGSNKIMKKRAIFADILSSRLIRTRVQHQDNSTPPELENEGEEGEESSEFGIREMELGEFVSSESGQLFNLIAKLYPNSSVNATTAIGPSAGIVAHVITLRNHYKPTISGTATFLTDFPTESILVTNVQGINRRSGHVVYIYTGTKKGRSDIKPMVITVRTKTEHIFFRNYKRLGMSTLSLFYHINTTVSKRQPVSTVEGERPPKGSICYTAGLDASGRVHNFQVRLIDSTYCLKAFPGQFHTSYMYCVRQPRKPIVHTTGCPLICRAKNEWRLYASRAKLAPAQEKSQSKIPSQWDEDVVAYVLTQFKREDEFSEETEFEAEEYDDESIEQDSEDIYASVNPLQLLHGRKKQFARTGSYADSTQRSQRISDVSTYRIIAI</sequence>
<dbReference type="AlphaFoldDB" id="A0A085LT63"/>
<proteinExistence type="predicted"/>